<evidence type="ECO:0000313" key="5">
    <source>
        <dbReference type="Proteomes" id="UP000005408"/>
    </source>
</evidence>
<keyword evidence="5" id="KW-1185">Reference proteome</keyword>
<dbReference type="Gene3D" id="3.40.50.720">
    <property type="entry name" value="NAD(P)-binding Rossmann-like Domain"/>
    <property type="match status" value="1"/>
</dbReference>
<dbReference type="InterPro" id="IPR002347">
    <property type="entry name" value="SDR_fam"/>
</dbReference>
<evidence type="ECO:0000256" key="2">
    <source>
        <dbReference type="RuleBase" id="RU000363"/>
    </source>
</evidence>
<proteinExistence type="inferred from homology"/>
<keyword evidence="3" id="KW-0812">Transmembrane</keyword>
<dbReference type="Proteomes" id="UP000005408">
    <property type="component" value="Unassembled WGS sequence"/>
</dbReference>
<accession>A0A8W8HVK5</accession>
<dbReference type="PANTHER" id="PTHR44269:SF1">
    <property type="entry name" value="DEHYDROGENASE_REDUCTASE SDR FAMILY MEMBER 7"/>
    <property type="match status" value="1"/>
</dbReference>
<feature type="transmembrane region" description="Helical" evidence="3">
    <location>
        <begin position="6"/>
        <end position="32"/>
    </location>
</feature>
<dbReference type="InterPro" id="IPR053011">
    <property type="entry name" value="SDR_family_member_7"/>
</dbReference>
<keyword evidence="3" id="KW-1133">Transmembrane helix</keyword>
<reference evidence="4" key="1">
    <citation type="submission" date="2022-08" db="UniProtKB">
        <authorList>
            <consortium name="EnsemblMetazoa"/>
        </authorList>
    </citation>
    <scope>IDENTIFICATION</scope>
    <source>
        <strain evidence="4">05x7-T-G4-1.051#20</strain>
    </source>
</reference>
<dbReference type="EnsemblMetazoa" id="G11288.8">
    <property type="protein sequence ID" value="G11288.8:cds"/>
    <property type="gene ID" value="G11288"/>
</dbReference>
<keyword evidence="3" id="KW-0472">Membrane</keyword>
<dbReference type="PANTHER" id="PTHR44269">
    <property type="entry name" value="DEHYDROGENASE/REDUCTASE SDR FAMILY MEMBER 7-RELATED"/>
    <property type="match status" value="1"/>
</dbReference>
<dbReference type="InterPro" id="IPR036291">
    <property type="entry name" value="NAD(P)-bd_dom_sf"/>
</dbReference>
<evidence type="ECO:0008006" key="6">
    <source>
        <dbReference type="Google" id="ProtNLM"/>
    </source>
</evidence>
<protein>
    <recommendedName>
        <fullName evidence="6">Dehydrogenase/reductase SDR family member 7</fullName>
    </recommendedName>
</protein>
<dbReference type="SUPFAM" id="SSF51735">
    <property type="entry name" value="NAD(P)-binding Rossmann-fold domains"/>
    <property type="match status" value="1"/>
</dbReference>
<evidence type="ECO:0000256" key="1">
    <source>
        <dbReference type="ARBA" id="ARBA00023002"/>
    </source>
</evidence>
<organism evidence="4 5">
    <name type="scientific">Magallana gigas</name>
    <name type="common">Pacific oyster</name>
    <name type="synonym">Crassostrea gigas</name>
    <dbReference type="NCBI Taxonomy" id="29159"/>
    <lineage>
        <taxon>Eukaryota</taxon>
        <taxon>Metazoa</taxon>
        <taxon>Spiralia</taxon>
        <taxon>Lophotrochozoa</taxon>
        <taxon>Mollusca</taxon>
        <taxon>Bivalvia</taxon>
        <taxon>Autobranchia</taxon>
        <taxon>Pteriomorphia</taxon>
        <taxon>Ostreida</taxon>
        <taxon>Ostreoidea</taxon>
        <taxon>Ostreidae</taxon>
        <taxon>Magallana</taxon>
    </lineage>
</organism>
<dbReference type="PROSITE" id="PS00061">
    <property type="entry name" value="ADH_SHORT"/>
    <property type="match status" value="1"/>
</dbReference>
<dbReference type="Pfam" id="PF00106">
    <property type="entry name" value="adh_short"/>
    <property type="match status" value="1"/>
</dbReference>
<comment type="similarity">
    <text evidence="2">Belongs to the short-chain dehydrogenases/reductases (SDR) family.</text>
</comment>
<name>A0A8W8HVK5_MAGGI</name>
<evidence type="ECO:0000256" key="3">
    <source>
        <dbReference type="SAM" id="Phobius"/>
    </source>
</evidence>
<keyword evidence="1" id="KW-0560">Oxidoreductase</keyword>
<dbReference type="PRINTS" id="PR00081">
    <property type="entry name" value="GDHRDH"/>
</dbReference>
<dbReference type="PRINTS" id="PR00080">
    <property type="entry name" value="SDRFAMILY"/>
</dbReference>
<dbReference type="AlphaFoldDB" id="A0A8W8HVK5"/>
<dbReference type="InterPro" id="IPR020904">
    <property type="entry name" value="Sc_DH/Rdtase_CS"/>
</dbReference>
<evidence type="ECO:0000313" key="4">
    <source>
        <dbReference type="EnsemblMetazoa" id="G11288.8:cds"/>
    </source>
</evidence>
<dbReference type="GO" id="GO:0016491">
    <property type="term" value="F:oxidoreductase activity"/>
    <property type="evidence" value="ECO:0007669"/>
    <property type="project" value="UniProtKB-KW"/>
</dbReference>
<sequence>MLDFLFYCFLGILFTYIILLVLILMGDCDLYLQFASKFGKKPSALKGKVVWITGASSGIGECLAYELAKAGCKLCLSARREQELNRVKKQCLLHGNIKEEDILVLPLDALKFETHSSATQDVLKYFSKIDILVNNAGRSQRALFEETSLDIDREVIELNVLGVLSLTKQVLPHMLERKEGHIAVMSSIAGKLSAPSSASYTGSKHAIQGWFSTLGVEMSDRNIKVTLLCPGPVFSNLLETAFTGKAGEELKGKMESSEKRMSTPRCAELCALALANGLDEAWIALNPVLLFTYMFQYFPNLSRVISLAYQSFQRFQKNGTENVEEDT</sequence>